<gene>
    <name evidence="1" type="ORF">MBAV_002445</name>
</gene>
<name>A0A0F3GU67_9BACT</name>
<keyword evidence="2" id="KW-1185">Reference proteome</keyword>
<evidence type="ECO:0000313" key="1">
    <source>
        <dbReference type="EMBL" id="KJU85362.1"/>
    </source>
</evidence>
<dbReference type="EMBL" id="LACI01001057">
    <property type="protein sequence ID" value="KJU85362.1"/>
    <property type="molecule type" value="Genomic_DNA"/>
</dbReference>
<protein>
    <submittedName>
        <fullName evidence="1">Uncharacterized protein</fullName>
    </submittedName>
</protein>
<organism evidence="1 2">
    <name type="scientific">Candidatus Magnetobacterium bavaricum</name>
    <dbReference type="NCBI Taxonomy" id="29290"/>
    <lineage>
        <taxon>Bacteria</taxon>
        <taxon>Pseudomonadati</taxon>
        <taxon>Nitrospirota</taxon>
        <taxon>Thermodesulfovibrionia</taxon>
        <taxon>Thermodesulfovibrionales</taxon>
        <taxon>Candidatus Magnetobacteriaceae</taxon>
        <taxon>Candidatus Magnetobacterium</taxon>
    </lineage>
</organism>
<proteinExistence type="predicted"/>
<sequence length="72" mass="7639">MPSVVAAIEAATASRLGGHSAFIGSIYYNNNKSTIRVSGQPQLLDPSMLAQACGDCQGGLNFYMRGCILKSW</sequence>
<evidence type="ECO:0000313" key="2">
    <source>
        <dbReference type="Proteomes" id="UP000033423"/>
    </source>
</evidence>
<dbReference type="Proteomes" id="UP000033423">
    <property type="component" value="Unassembled WGS sequence"/>
</dbReference>
<accession>A0A0F3GU67</accession>
<dbReference type="AlphaFoldDB" id="A0A0F3GU67"/>
<reference evidence="1 2" key="1">
    <citation type="submission" date="2015-02" db="EMBL/GenBank/DDBJ databases">
        <title>Single-cell genomics of uncultivated deep-branching MTB reveals a conserved set of magnetosome genes.</title>
        <authorList>
            <person name="Kolinko S."/>
            <person name="Richter M."/>
            <person name="Glockner F.O."/>
            <person name="Brachmann A."/>
            <person name="Schuler D."/>
        </authorList>
    </citation>
    <scope>NUCLEOTIDE SEQUENCE [LARGE SCALE GENOMIC DNA]</scope>
    <source>
        <strain evidence="1">TM-1</strain>
    </source>
</reference>
<comment type="caution">
    <text evidence="1">The sequence shown here is derived from an EMBL/GenBank/DDBJ whole genome shotgun (WGS) entry which is preliminary data.</text>
</comment>